<organism evidence="2 3">
    <name type="scientific">Pelobates cultripes</name>
    <name type="common">Western spadefoot toad</name>
    <dbReference type="NCBI Taxonomy" id="61616"/>
    <lineage>
        <taxon>Eukaryota</taxon>
        <taxon>Metazoa</taxon>
        <taxon>Chordata</taxon>
        <taxon>Craniata</taxon>
        <taxon>Vertebrata</taxon>
        <taxon>Euteleostomi</taxon>
        <taxon>Amphibia</taxon>
        <taxon>Batrachia</taxon>
        <taxon>Anura</taxon>
        <taxon>Pelobatoidea</taxon>
        <taxon>Pelobatidae</taxon>
        <taxon>Pelobates</taxon>
    </lineage>
</organism>
<keyword evidence="3" id="KW-1185">Reference proteome</keyword>
<protein>
    <submittedName>
        <fullName evidence="2">Uncharacterized protein</fullName>
    </submittedName>
</protein>
<feature type="region of interest" description="Disordered" evidence="1">
    <location>
        <begin position="95"/>
        <end position="118"/>
    </location>
</feature>
<reference evidence="2" key="1">
    <citation type="submission" date="2022-03" db="EMBL/GenBank/DDBJ databases">
        <authorList>
            <person name="Alioto T."/>
            <person name="Alioto T."/>
            <person name="Gomez Garrido J."/>
        </authorList>
    </citation>
    <scope>NUCLEOTIDE SEQUENCE</scope>
</reference>
<dbReference type="AlphaFoldDB" id="A0AAD1WE85"/>
<gene>
    <name evidence="2" type="ORF">PECUL_23A008115</name>
</gene>
<proteinExistence type="predicted"/>
<sequence>MAPTNKADPSEIDPCNWTLVIHTCLPMSEMSRIGVRYTNRSNAGYTQDVTVHSALTLGDAVERRAPYLFFIPYLGGARVAFPNTYTHAKRCVAERRGPSTPGLVPERAPTGTELAPHPGNRAQDSLLIASAITPISLSFPPHYPSSPLSHPLPYIPPRIGLTSTPDM</sequence>
<evidence type="ECO:0000313" key="2">
    <source>
        <dbReference type="EMBL" id="CAH2305811.1"/>
    </source>
</evidence>
<evidence type="ECO:0000313" key="3">
    <source>
        <dbReference type="Proteomes" id="UP001295444"/>
    </source>
</evidence>
<name>A0AAD1WE85_PELCU</name>
<evidence type="ECO:0000256" key="1">
    <source>
        <dbReference type="SAM" id="MobiDB-lite"/>
    </source>
</evidence>
<dbReference type="EMBL" id="OW240918">
    <property type="protein sequence ID" value="CAH2305811.1"/>
    <property type="molecule type" value="Genomic_DNA"/>
</dbReference>
<accession>A0AAD1WE85</accession>
<dbReference type="Proteomes" id="UP001295444">
    <property type="component" value="Chromosome 07"/>
</dbReference>